<protein>
    <submittedName>
        <fullName evidence="1">Uncharacterized protein</fullName>
    </submittedName>
</protein>
<proteinExistence type="predicted"/>
<reference evidence="1" key="1">
    <citation type="submission" date="2014-11" db="EMBL/GenBank/DDBJ databases">
        <authorList>
            <person name="Amaro Gonzalez C."/>
        </authorList>
    </citation>
    <scope>NUCLEOTIDE SEQUENCE</scope>
</reference>
<name>A0A0E9SKN8_ANGAN</name>
<reference evidence="1" key="2">
    <citation type="journal article" date="2015" name="Fish Shellfish Immunol.">
        <title>Early steps in the European eel (Anguilla anguilla)-Vibrio vulnificus interaction in the gills: Role of the RtxA13 toxin.</title>
        <authorList>
            <person name="Callol A."/>
            <person name="Pajuelo D."/>
            <person name="Ebbesson L."/>
            <person name="Teles M."/>
            <person name="MacKenzie S."/>
            <person name="Amaro C."/>
        </authorList>
    </citation>
    <scope>NUCLEOTIDE SEQUENCE</scope>
</reference>
<dbReference type="AlphaFoldDB" id="A0A0E9SKN8"/>
<organism evidence="1">
    <name type="scientific">Anguilla anguilla</name>
    <name type="common">European freshwater eel</name>
    <name type="synonym">Muraena anguilla</name>
    <dbReference type="NCBI Taxonomy" id="7936"/>
    <lineage>
        <taxon>Eukaryota</taxon>
        <taxon>Metazoa</taxon>
        <taxon>Chordata</taxon>
        <taxon>Craniata</taxon>
        <taxon>Vertebrata</taxon>
        <taxon>Euteleostomi</taxon>
        <taxon>Actinopterygii</taxon>
        <taxon>Neopterygii</taxon>
        <taxon>Teleostei</taxon>
        <taxon>Anguilliformes</taxon>
        <taxon>Anguillidae</taxon>
        <taxon>Anguilla</taxon>
    </lineage>
</organism>
<sequence length="33" mass="4292">MIHYFLFFFFPDCNVRSAWFRAQAMHYGRLWFW</sequence>
<dbReference type="EMBL" id="GBXM01067494">
    <property type="protein sequence ID" value="JAH41083.1"/>
    <property type="molecule type" value="Transcribed_RNA"/>
</dbReference>
<accession>A0A0E9SKN8</accession>
<evidence type="ECO:0000313" key="1">
    <source>
        <dbReference type="EMBL" id="JAH41083.1"/>
    </source>
</evidence>